<keyword evidence="7 18" id="KW-0812">Transmembrane</keyword>
<dbReference type="PROSITE" id="PS51003">
    <property type="entry name" value="CYTB_CTER"/>
    <property type="match status" value="1"/>
</dbReference>
<dbReference type="AlphaFoldDB" id="A0A8F5CFM8"/>
<evidence type="ECO:0000256" key="10">
    <source>
        <dbReference type="ARBA" id="ARBA00022982"/>
    </source>
</evidence>
<feature type="transmembrane region" description="Helical" evidence="18">
    <location>
        <begin position="60"/>
        <end position="81"/>
    </location>
</feature>
<sequence>MYDLPVPVNLSYLWNFGSLLGCCLVLQIITGIFLAMHYTPHALEAFNSVVSIMRDVKSGWILRGFHANGASFFFIMIYVHIARGIYYHSFCLKNTWIVGVHMFILLMLIAFTGYVLPWGQMSYWAATVITNLVTAVPVVGEIIVQYIWGAPTVCDATLKRFYVFHMYMPFLLALLSAVHMIYLHETGSGNPLGVSTDADSMPFHPYYTYKDLFGIVLLLAGVSGVVLYSPDLFSDPENFIPADPTKTPLHIQPEWYFLFAYAILRSVPNKLGGVILLVLSVAVLYLMPLLPVPMVKGSQFNYAAQVVFWAFIFDFVLLTYFGTCTVEYPFDLVPMIATILYFSFYLSYIPVTQYWEKKMVVKEPKLDAAVGSEGIVVAS</sequence>
<dbReference type="Pfam" id="PF00032">
    <property type="entry name" value="Cytochrom_B_C"/>
    <property type="match status" value="1"/>
</dbReference>
<keyword evidence="13" id="KW-0830">Ubiquinone</keyword>
<evidence type="ECO:0000256" key="2">
    <source>
        <dbReference type="ARBA" id="ARBA00004448"/>
    </source>
</evidence>
<dbReference type="CDD" id="cd00284">
    <property type="entry name" value="Cytochrome_b_N"/>
    <property type="match status" value="1"/>
</dbReference>
<keyword evidence="9" id="KW-0999">Mitochondrion inner membrane</keyword>
<dbReference type="GO" id="GO:0016491">
    <property type="term" value="F:oxidoreductase activity"/>
    <property type="evidence" value="ECO:0007669"/>
    <property type="project" value="UniProtKB-UniRule"/>
</dbReference>
<dbReference type="PANTHER" id="PTHR19271">
    <property type="entry name" value="CYTOCHROME B"/>
    <property type="match status" value="1"/>
</dbReference>
<keyword evidence="6 18" id="KW-0679">Respiratory chain</keyword>
<comment type="function">
    <text evidence="1 18">Component of the ubiquinol-cytochrome c reductase complex (complex III or cytochrome b-c1 complex) that is part of the mitochondrial respiratory chain. The b-c1 complex mediates electron transfer from ubiquinol to cytochrome c. Contributes to the generation of a proton gradient across the mitochondrial membrane that is then used for ATP synthesis.</text>
</comment>
<comment type="cofactor">
    <cofactor evidence="18">
        <name>heme b</name>
        <dbReference type="ChEBI" id="CHEBI:60344"/>
    </cofactor>
    <text evidence="18">Binds 2 heme groups non-covalently.</text>
</comment>
<feature type="transmembrane region" description="Helical" evidence="18">
    <location>
        <begin position="161"/>
        <end position="183"/>
    </location>
</feature>
<feature type="transmembrane region" description="Helical" evidence="18">
    <location>
        <begin position="12"/>
        <end position="39"/>
    </location>
</feature>
<dbReference type="EMBL" id="MW175871">
    <property type="protein sequence ID" value="QXJ42652.1"/>
    <property type="molecule type" value="Genomic_DNA"/>
</dbReference>
<evidence type="ECO:0000256" key="18">
    <source>
        <dbReference type="RuleBase" id="RU362117"/>
    </source>
</evidence>
<comment type="cofactor">
    <cofactor evidence="17">
        <name>heme</name>
        <dbReference type="ChEBI" id="CHEBI:30413"/>
    </cofactor>
    <text evidence="17">Binds 2 heme groups non-covalently.</text>
</comment>
<evidence type="ECO:0000256" key="3">
    <source>
        <dbReference type="ARBA" id="ARBA00013531"/>
    </source>
</evidence>
<dbReference type="InterPro" id="IPR005798">
    <property type="entry name" value="Cyt_b/b6_C"/>
</dbReference>
<evidence type="ECO:0000256" key="9">
    <source>
        <dbReference type="ARBA" id="ARBA00022792"/>
    </source>
</evidence>
<protein>
    <recommendedName>
        <fullName evidence="3 18">Cytochrome b</fullName>
    </recommendedName>
</protein>
<evidence type="ECO:0000256" key="15">
    <source>
        <dbReference type="ARBA" id="ARBA00023136"/>
    </source>
</evidence>
<keyword evidence="11 18" id="KW-1133">Transmembrane helix</keyword>
<feature type="binding site" description="axial binding residue" evidence="17">
    <location>
        <position position="80"/>
    </location>
    <ligand>
        <name>heme b</name>
        <dbReference type="ChEBI" id="CHEBI:60344"/>
        <label>b566</label>
    </ligand>
    <ligandPart>
        <name>Fe</name>
        <dbReference type="ChEBI" id="CHEBI:18248"/>
    </ligandPart>
</feature>
<feature type="binding site" description="axial binding residue" evidence="17">
    <location>
        <position position="179"/>
    </location>
    <ligand>
        <name>heme b</name>
        <dbReference type="ChEBI" id="CHEBI:60344"/>
        <label>b566</label>
    </ligand>
    <ligandPart>
        <name>Fe</name>
        <dbReference type="ChEBI" id="CHEBI:18248"/>
    </ligandPart>
</feature>
<organism evidence="21">
    <name type="scientific">Dicyathifer mannii</name>
    <dbReference type="NCBI Taxonomy" id="2795839"/>
    <lineage>
        <taxon>Eukaryota</taxon>
        <taxon>Metazoa</taxon>
        <taxon>Spiralia</taxon>
        <taxon>Lophotrochozoa</taxon>
        <taxon>Mollusca</taxon>
        <taxon>Bivalvia</taxon>
        <taxon>Autobranchia</taxon>
        <taxon>Heteroconchia</taxon>
        <taxon>Euheterodonta</taxon>
        <taxon>Imparidentia</taxon>
        <taxon>Neoheterodontei</taxon>
        <taxon>Myida</taxon>
        <taxon>Pholadoidea</taxon>
        <taxon>Teredinidae</taxon>
        <taxon>Dicyathifer</taxon>
    </lineage>
</organism>
<evidence type="ECO:0000256" key="7">
    <source>
        <dbReference type="ARBA" id="ARBA00022692"/>
    </source>
</evidence>
<gene>
    <name evidence="21" type="primary">cob</name>
</gene>
<feature type="domain" description="Cytochrome b/b6 C-terminal region profile" evidence="20">
    <location>
        <begin position="193"/>
        <end position="363"/>
    </location>
</feature>
<feature type="binding site" description="axial binding residue" evidence="17">
    <location>
        <position position="165"/>
    </location>
    <ligand>
        <name>heme b</name>
        <dbReference type="ChEBI" id="CHEBI:60344"/>
        <label>b562</label>
    </ligand>
    <ligandPart>
        <name>Fe</name>
        <dbReference type="ChEBI" id="CHEBI:18248"/>
    </ligandPart>
</feature>
<evidence type="ECO:0000256" key="1">
    <source>
        <dbReference type="ARBA" id="ARBA00002566"/>
    </source>
</evidence>
<dbReference type="GO" id="GO:0046872">
    <property type="term" value="F:metal ion binding"/>
    <property type="evidence" value="ECO:0007669"/>
    <property type="project" value="UniProtKB-UniRule"/>
</dbReference>
<evidence type="ECO:0000259" key="19">
    <source>
        <dbReference type="PROSITE" id="PS51002"/>
    </source>
</evidence>
<evidence type="ECO:0000256" key="11">
    <source>
        <dbReference type="ARBA" id="ARBA00022989"/>
    </source>
</evidence>
<evidence type="ECO:0000256" key="8">
    <source>
        <dbReference type="ARBA" id="ARBA00022723"/>
    </source>
</evidence>
<dbReference type="GO" id="GO:0006122">
    <property type="term" value="P:mitochondrial electron transport, ubiquinol to cytochrome c"/>
    <property type="evidence" value="ECO:0007669"/>
    <property type="project" value="TreeGrafter"/>
</dbReference>
<dbReference type="PIRSF" id="PIRSF038885">
    <property type="entry name" value="COB"/>
    <property type="match status" value="1"/>
</dbReference>
<feature type="transmembrane region" description="Helical" evidence="18">
    <location>
        <begin position="302"/>
        <end position="322"/>
    </location>
</feature>
<evidence type="ECO:0000256" key="5">
    <source>
        <dbReference type="ARBA" id="ARBA00022617"/>
    </source>
</evidence>
<dbReference type="Pfam" id="PF00033">
    <property type="entry name" value="Cytochrome_B"/>
    <property type="match status" value="1"/>
</dbReference>
<dbReference type="GO" id="GO:0008121">
    <property type="term" value="F:quinol-cytochrome-c reductase activity"/>
    <property type="evidence" value="ECO:0007669"/>
    <property type="project" value="InterPro"/>
</dbReference>
<proteinExistence type="inferred from homology"/>
<evidence type="ECO:0000256" key="16">
    <source>
        <dbReference type="PIRSR" id="PIRSR038885-1"/>
    </source>
</evidence>
<keyword evidence="12 17" id="KW-0408">Iron</keyword>
<dbReference type="InterPro" id="IPR048259">
    <property type="entry name" value="Cytochrome_b_N_euk/bac"/>
</dbReference>
<dbReference type="GO" id="GO:0045275">
    <property type="term" value="C:respiratory chain complex III"/>
    <property type="evidence" value="ECO:0007669"/>
    <property type="project" value="InterPro"/>
</dbReference>
<dbReference type="CDD" id="cd00290">
    <property type="entry name" value="cytochrome_b_C"/>
    <property type="match status" value="1"/>
</dbReference>
<evidence type="ECO:0000256" key="4">
    <source>
        <dbReference type="ARBA" id="ARBA00022448"/>
    </source>
</evidence>
<dbReference type="InterPro" id="IPR030689">
    <property type="entry name" value="Cytochrome_b"/>
</dbReference>
<feature type="transmembrane region" description="Helical" evidence="18">
    <location>
        <begin position="328"/>
        <end position="349"/>
    </location>
</feature>
<evidence type="ECO:0000313" key="21">
    <source>
        <dbReference type="EMBL" id="QXJ42652.1"/>
    </source>
</evidence>
<keyword evidence="10 18" id="KW-0249">Electron transport</keyword>
<dbReference type="SUPFAM" id="SSF81648">
    <property type="entry name" value="a domain/subunit of cytochrome bc1 complex (Ubiquinol-cytochrome c reductase)"/>
    <property type="match status" value="1"/>
</dbReference>
<dbReference type="SUPFAM" id="SSF81342">
    <property type="entry name" value="Transmembrane di-heme cytochromes"/>
    <property type="match status" value="1"/>
</dbReference>
<feature type="domain" description="Cytochrome b/b6 N-terminal region profile" evidence="19">
    <location>
        <begin position="1"/>
        <end position="192"/>
    </location>
</feature>
<keyword evidence="5 17" id="KW-0349">Heme</keyword>
<evidence type="ECO:0000256" key="13">
    <source>
        <dbReference type="ARBA" id="ARBA00023075"/>
    </source>
</evidence>
<comment type="subcellular location">
    <subcellularLocation>
        <location evidence="2">Mitochondrion inner membrane</location>
        <topology evidence="2">Multi-pass membrane protein</topology>
    </subcellularLocation>
</comment>
<dbReference type="PROSITE" id="PS51002">
    <property type="entry name" value="CYTB_NTER"/>
    <property type="match status" value="1"/>
</dbReference>
<dbReference type="InterPro" id="IPR027387">
    <property type="entry name" value="Cytb/b6-like_sf"/>
</dbReference>
<dbReference type="InterPro" id="IPR048260">
    <property type="entry name" value="Cytochrome_b_C_euk/bac"/>
</dbReference>
<evidence type="ECO:0000256" key="6">
    <source>
        <dbReference type="ARBA" id="ARBA00022660"/>
    </source>
</evidence>
<name>A0A8F5CFM8_9BIVA</name>
<feature type="binding site" description="axial binding residue" evidence="17">
    <location>
        <position position="66"/>
    </location>
    <ligand>
        <name>heme b</name>
        <dbReference type="ChEBI" id="CHEBI:60344"/>
        <label>b562</label>
    </ligand>
    <ligandPart>
        <name>Fe</name>
        <dbReference type="ChEBI" id="CHEBI:18248"/>
    </ligandPart>
</feature>
<accession>A0A8F5CFM8</accession>
<dbReference type="PANTHER" id="PTHR19271:SF16">
    <property type="entry name" value="CYTOCHROME B"/>
    <property type="match status" value="1"/>
</dbReference>
<feature type="transmembrane region" description="Helical" evidence="18">
    <location>
        <begin position="123"/>
        <end position="149"/>
    </location>
</feature>
<evidence type="ECO:0000256" key="14">
    <source>
        <dbReference type="ARBA" id="ARBA00023128"/>
    </source>
</evidence>
<reference evidence="21" key="1">
    <citation type="submission" date="2020-10" db="EMBL/GenBank/DDBJ databases">
        <authorList>
            <person name="Pu s."/>
            <person name="Huang b."/>
        </authorList>
    </citation>
    <scope>NUCLEOTIDE SEQUENCE</scope>
    <source>
        <tissue evidence="21">Muscle</tissue>
    </source>
</reference>
<feature type="transmembrane region" description="Helical" evidence="18">
    <location>
        <begin position="96"/>
        <end position="116"/>
    </location>
</feature>
<dbReference type="GO" id="GO:0005743">
    <property type="term" value="C:mitochondrial inner membrane"/>
    <property type="evidence" value="ECO:0007669"/>
    <property type="project" value="UniProtKB-SubCell"/>
</dbReference>
<keyword evidence="8 17" id="KW-0479">Metal-binding</keyword>
<keyword evidence="15 18" id="KW-0472">Membrane</keyword>
<feature type="binding site" evidence="16">
    <location>
        <position position="184"/>
    </location>
    <ligand>
        <name>a ubiquinone</name>
        <dbReference type="ChEBI" id="CHEBI:16389"/>
    </ligand>
</feature>
<keyword evidence="14 18" id="KW-0496">Mitochondrion</keyword>
<evidence type="ECO:0000259" key="20">
    <source>
        <dbReference type="PROSITE" id="PS51003"/>
    </source>
</evidence>
<geneLocation type="mitochondrion" evidence="21"/>
<dbReference type="InterPro" id="IPR016174">
    <property type="entry name" value="Di-haem_cyt_TM"/>
</dbReference>
<dbReference type="Gene3D" id="1.20.810.10">
    <property type="entry name" value="Cytochrome Bc1 Complex, Chain C"/>
    <property type="match status" value="1"/>
</dbReference>
<dbReference type="InterPro" id="IPR036150">
    <property type="entry name" value="Cyt_b/b6_C_sf"/>
</dbReference>
<dbReference type="InterPro" id="IPR005797">
    <property type="entry name" value="Cyt_b/b6_N"/>
</dbReference>
<comment type="similarity">
    <text evidence="18">Belongs to the cytochrome b family.</text>
</comment>
<keyword evidence="4 18" id="KW-0813">Transport</keyword>
<evidence type="ECO:0000256" key="12">
    <source>
        <dbReference type="ARBA" id="ARBA00023004"/>
    </source>
</evidence>
<feature type="transmembrane region" description="Helical" evidence="18">
    <location>
        <begin position="271"/>
        <end position="290"/>
    </location>
</feature>
<evidence type="ECO:0000256" key="17">
    <source>
        <dbReference type="PIRSR" id="PIRSR038885-2"/>
    </source>
</evidence>